<keyword evidence="8" id="KW-0368">Histidine biosynthesis</keyword>
<keyword evidence="10" id="KW-0511">Multifunctional enzyme</keyword>
<comment type="caution">
    <text evidence="12">The sequence shown here is derived from an EMBL/GenBank/DDBJ whole genome shotgun (WGS) entry which is preliminary data.</text>
</comment>
<evidence type="ECO:0000256" key="4">
    <source>
        <dbReference type="ARBA" id="ARBA00022755"/>
    </source>
</evidence>
<dbReference type="SUPFAM" id="SSF53223">
    <property type="entry name" value="Aminoacid dehydrogenase-like, N-terminal domain"/>
    <property type="match status" value="1"/>
</dbReference>
<dbReference type="PANTHER" id="PTHR48099">
    <property type="entry name" value="C-1-TETRAHYDROFOLATE SYNTHASE, CYTOPLASMIC-RELATED"/>
    <property type="match status" value="1"/>
</dbReference>
<organism evidence="12 13">
    <name type="scientific">Rhizobium tibeticum</name>
    <dbReference type="NCBI Taxonomy" id="501024"/>
    <lineage>
        <taxon>Bacteria</taxon>
        <taxon>Pseudomonadati</taxon>
        <taxon>Pseudomonadota</taxon>
        <taxon>Alphaproteobacteria</taxon>
        <taxon>Hyphomicrobiales</taxon>
        <taxon>Rhizobiaceae</taxon>
        <taxon>Rhizobium/Agrobacterium group</taxon>
        <taxon>Rhizobium</taxon>
    </lineage>
</organism>
<evidence type="ECO:0000313" key="12">
    <source>
        <dbReference type="EMBL" id="SEP24767.1"/>
    </source>
</evidence>
<sequence>MIWPACAPNTYERNVMTVIIDGKMISASVIDNVKQAAAQFRADSSKTVGIAVVIVGDDPASQTYVAAKSRMANECGFVSFEHALPSETGQQELLELVAKLNGDPSIDGILVQLPLPKHLEHVHFTRGHIRTI</sequence>
<keyword evidence="5" id="KW-0378">Hydrolase</keyword>
<dbReference type="InterPro" id="IPR000672">
    <property type="entry name" value="THF_DH/CycHdrlase"/>
</dbReference>
<dbReference type="PRINTS" id="PR00085">
    <property type="entry name" value="THFDHDRGNASE"/>
</dbReference>
<accession>A0ABY1AXD4</accession>
<evidence type="ECO:0000256" key="7">
    <source>
        <dbReference type="ARBA" id="ARBA00023002"/>
    </source>
</evidence>
<gene>
    <name evidence="12" type="ORF">SAMN05216228_10604</name>
</gene>
<dbReference type="EC" id="3.5.4.9" evidence="2"/>
<reference evidence="12 13" key="1">
    <citation type="submission" date="2016-10" db="EMBL/GenBank/DDBJ databases">
        <authorList>
            <person name="Varghese N."/>
            <person name="Submissions S."/>
        </authorList>
    </citation>
    <scope>NUCLEOTIDE SEQUENCE [LARGE SCALE GENOMIC DNA]</scope>
    <source>
        <strain evidence="12 13">CGMCC 1.7071</strain>
    </source>
</reference>
<evidence type="ECO:0000256" key="3">
    <source>
        <dbReference type="ARBA" id="ARBA00022605"/>
    </source>
</evidence>
<evidence type="ECO:0000256" key="8">
    <source>
        <dbReference type="ARBA" id="ARBA00023102"/>
    </source>
</evidence>
<dbReference type="EMBL" id="FOCV01000060">
    <property type="protein sequence ID" value="SEP24767.1"/>
    <property type="molecule type" value="Genomic_DNA"/>
</dbReference>
<evidence type="ECO:0000256" key="2">
    <source>
        <dbReference type="ARBA" id="ARBA00012776"/>
    </source>
</evidence>
<dbReference type="PANTHER" id="PTHR48099:SF5">
    <property type="entry name" value="C-1-TETRAHYDROFOLATE SYNTHASE, CYTOPLASMIC"/>
    <property type="match status" value="1"/>
</dbReference>
<evidence type="ECO:0000256" key="10">
    <source>
        <dbReference type="ARBA" id="ARBA00023268"/>
    </source>
</evidence>
<evidence type="ECO:0000256" key="5">
    <source>
        <dbReference type="ARBA" id="ARBA00022801"/>
    </source>
</evidence>
<evidence type="ECO:0000259" key="11">
    <source>
        <dbReference type="Pfam" id="PF00763"/>
    </source>
</evidence>
<dbReference type="InterPro" id="IPR046346">
    <property type="entry name" value="Aminoacid_DH-like_N_sf"/>
</dbReference>
<dbReference type="Gene3D" id="3.40.50.10860">
    <property type="entry name" value="Leucine Dehydrogenase, chain A, domain 1"/>
    <property type="match status" value="1"/>
</dbReference>
<keyword evidence="3" id="KW-0028">Amino-acid biosynthesis</keyword>
<keyword evidence="7" id="KW-0560">Oxidoreductase</keyword>
<evidence type="ECO:0000256" key="9">
    <source>
        <dbReference type="ARBA" id="ARBA00023167"/>
    </source>
</evidence>
<protein>
    <recommendedName>
        <fullName evidence="2">methenyltetrahydrofolate cyclohydrolase</fullName>
        <ecNumber evidence="2">3.5.4.9</ecNumber>
    </recommendedName>
</protein>
<name>A0ABY1AXD4_9HYPH</name>
<evidence type="ECO:0000313" key="13">
    <source>
        <dbReference type="Proteomes" id="UP000198939"/>
    </source>
</evidence>
<evidence type="ECO:0000256" key="1">
    <source>
        <dbReference type="ARBA" id="ARBA00004777"/>
    </source>
</evidence>
<keyword evidence="13" id="KW-1185">Reference proteome</keyword>
<comment type="pathway">
    <text evidence="1">One-carbon metabolism; tetrahydrofolate interconversion.</text>
</comment>
<proteinExistence type="predicted"/>
<keyword evidence="9" id="KW-0486">Methionine biosynthesis</keyword>
<dbReference type="PROSITE" id="PS00766">
    <property type="entry name" value="THF_DHG_CYH_1"/>
    <property type="match status" value="1"/>
</dbReference>
<dbReference type="InterPro" id="IPR020867">
    <property type="entry name" value="THF_DH/CycHdrlase_CS"/>
</dbReference>
<dbReference type="Proteomes" id="UP000198939">
    <property type="component" value="Unassembled WGS sequence"/>
</dbReference>
<keyword evidence="6" id="KW-0521">NADP</keyword>
<evidence type="ECO:0000256" key="6">
    <source>
        <dbReference type="ARBA" id="ARBA00022857"/>
    </source>
</evidence>
<keyword evidence="4" id="KW-0658">Purine biosynthesis</keyword>
<dbReference type="InterPro" id="IPR020630">
    <property type="entry name" value="THF_DH/CycHdrlase_cat_dom"/>
</dbReference>
<feature type="domain" description="Tetrahydrofolate dehydrogenase/cyclohydrolase catalytic" evidence="11">
    <location>
        <begin position="20"/>
        <end position="121"/>
    </location>
</feature>
<dbReference type="Pfam" id="PF00763">
    <property type="entry name" value="THF_DHG_CYH"/>
    <property type="match status" value="1"/>
</dbReference>